<dbReference type="PROSITE" id="PS51318">
    <property type="entry name" value="TAT"/>
    <property type="match status" value="1"/>
</dbReference>
<dbReference type="RefSeq" id="WP_006748402.1">
    <property type="nucleotide sequence ID" value="NZ_CP007029.1"/>
</dbReference>
<reference evidence="8 9" key="1">
    <citation type="submission" date="2013-12" db="EMBL/GenBank/DDBJ databases">
        <authorList>
            <consortium name="DOE Joint Genome Institute"/>
            <person name="Muyzer G."/>
            <person name="Huntemann M."/>
            <person name="Han J."/>
            <person name="Chen A."/>
            <person name="Kyrpides N."/>
            <person name="Mavromatis K."/>
            <person name="Markowitz V."/>
            <person name="Palaniappan K."/>
            <person name="Ivanova N."/>
            <person name="Schaumberg A."/>
            <person name="Pati A."/>
            <person name="Liolios K."/>
            <person name="Nordberg H.P."/>
            <person name="Cantor M.N."/>
            <person name="Hua S.X."/>
            <person name="Woyke T."/>
        </authorList>
    </citation>
    <scope>NUCLEOTIDE SEQUENCE [LARGE SCALE GENOMIC DNA]</scope>
    <source>
        <strain evidence="8 9">ARh 1</strain>
    </source>
</reference>
<dbReference type="InterPro" id="IPR006311">
    <property type="entry name" value="TAT_signal"/>
</dbReference>
<evidence type="ECO:0000256" key="4">
    <source>
        <dbReference type="ARBA" id="ARBA00023004"/>
    </source>
</evidence>
<keyword evidence="9" id="KW-1185">Reference proteome</keyword>
<dbReference type="Gene3D" id="3.20.20.70">
    <property type="entry name" value="Aldolase class I"/>
    <property type="match status" value="1"/>
</dbReference>
<dbReference type="InterPro" id="IPR007197">
    <property type="entry name" value="rSAM"/>
</dbReference>
<dbReference type="KEGG" id="tti:THITH_12520"/>
<evidence type="ECO:0000256" key="2">
    <source>
        <dbReference type="ARBA" id="ARBA00022723"/>
    </source>
</evidence>
<dbReference type="HOGENOM" id="CLU_062674_0_1_6"/>
<proteinExistence type="predicted"/>
<evidence type="ECO:0000313" key="8">
    <source>
        <dbReference type="EMBL" id="AHE98946.1"/>
    </source>
</evidence>
<dbReference type="AlphaFoldDB" id="W0DKG3"/>
<evidence type="ECO:0000256" key="6">
    <source>
        <dbReference type="PIRSR" id="PIRSR004869-50"/>
    </source>
</evidence>
<dbReference type="Proteomes" id="UP000005289">
    <property type="component" value="Chromosome"/>
</dbReference>
<feature type="binding site" evidence="6">
    <location>
        <position position="122"/>
    </location>
    <ligand>
        <name>[4Fe-4S] cluster</name>
        <dbReference type="ChEBI" id="CHEBI:49883"/>
        <note>4Fe-4S-S-AdoMet</note>
    </ligand>
</feature>
<evidence type="ECO:0000256" key="5">
    <source>
        <dbReference type="ARBA" id="ARBA00023014"/>
    </source>
</evidence>
<dbReference type="GO" id="GO:0046872">
    <property type="term" value="F:metal ion binding"/>
    <property type="evidence" value="ECO:0007669"/>
    <property type="project" value="UniProtKB-KW"/>
</dbReference>
<dbReference type="NCBIfam" id="TIGR01409">
    <property type="entry name" value="TAT_signal_seq"/>
    <property type="match status" value="1"/>
</dbReference>
<keyword evidence="4 6" id="KW-0408">Iron</keyword>
<dbReference type="InterPro" id="IPR013785">
    <property type="entry name" value="Aldolase_TIM"/>
</dbReference>
<evidence type="ECO:0000256" key="3">
    <source>
        <dbReference type="ARBA" id="ARBA00022729"/>
    </source>
</evidence>
<dbReference type="PANTHER" id="PTHR43075">
    <property type="entry name" value="FORMATE LYASE ACTIVATING ENZYME, PUTATIVE (AFU_ORTHOLOGUE AFUA_2G15630)-RELATED"/>
    <property type="match status" value="1"/>
</dbReference>
<dbReference type="PROSITE" id="PS51257">
    <property type="entry name" value="PROKAR_LIPOPROTEIN"/>
    <property type="match status" value="1"/>
</dbReference>
<dbReference type="CDD" id="cd01335">
    <property type="entry name" value="Radical_SAM"/>
    <property type="match status" value="1"/>
</dbReference>
<keyword evidence="5 6" id="KW-0411">Iron-sulfur</keyword>
<dbReference type="InterPro" id="IPR019546">
    <property type="entry name" value="TAT_signal_bac_arc"/>
</dbReference>
<sequence>MPVTRRTFLKRMAVAGGAGILAACSRDTPAGYPPESWEPGYLRLEADGQLADRVERAYRKFERCELCPRRCRVNRRAGETGFCNATDQVKIYSHHPHFGEELPLVGRRGSGTIFFSNCNLRCVFCQNWPIAHVGLGQPVSDENLAEMMLDLQARGCHNINVVTPTHVMPNIVAAVRIAALQGLRLPICYNTGGYERMENIALLDGIVDIYLPDLKFMDGAESARYATAGARDYPEHAQSAILEMQRQVGRLVTDDNGIALRGLMLRHLVMPNRVAGSKAFVDWVAANLPADTYVNIMAQYRVEHRAFEYEAIARAITSEEFLEAMDWAEQAGLTNLDERSLAQAALHRRRRI</sequence>
<feature type="domain" description="Radical SAM core" evidence="7">
    <location>
        <begin position="113"/>
        <end position="205"/>
    </location>
</feature>
<dbReference type="Pfam" id="PF04055">
    <property type="entry name" value="Radical_SAM"/>
    <property type="match status" value="1"/>
</dbReference>
<dbReference type="OrthoDB" id="9782387at2"/>
<comment type="cofactor">
    <cofactor evidence="6">
        <name>[4Fe-4S] cluster</name>
        <dbReference type="ChEBI" id="CHEBI:49883"/>
    </cofactor>
    <text evidence="6">Binds 1 [4Fe-4S] cluster. The cluster is coordinated with 3 cysteines and an exchangeable S-adenosyl-L-methionine.</text>
</comment>
<evidence type="ECO:0000259" key="7">
    <source>
        <dbReference type="Pfam" id="PF04055"/>
    </source>
</evidence>
<dbReference type="SFLD" id="SFLDG01099">
    <property type="entry name" value="Uncharacterised_Radical_SAM_Su"/>
    <property type="match status" value="1"/>
</dbReference>
<dbReference type="PIRSF" id="PIRSF004869">
    <property type="entry name" value="PflX_prd"/>
    <property type="match status" value="1"/>
</dbReference>
<dbReference type="GO" id="GO:0051536">
    <property type="term" value="F:iron-sulfur cluster binding"/>
    <property type="evidence" value="ECO:0007669"/>
    <property type="project" value="UniProtKB-KW"/>
</dbReference>
<evidence type="ECO:0000313" key="9">
    <source>
        <dbReference type="Proteomes" id="UP000005289"/>
    </source>
</evidence>
<organism evidence="8 9">
    <name type="scientific">Thioalkalivibrio paradoxus ARh 1</name>
    <dbReference type="NCBI Taxonomy" id="713585"/>
    <lineage>
        <taxon>Bacteria</taxon>
        <taxon>Pseudomonadati</taxon>
        <taxon>Pseudomonadota</taxon>
        <taxon>Gammaproteobacteria</taxon>
        <taxon>Chromatiales</taxon>
        <taxon>Ectothiorhodospiraceae</taxon>
        <taxon>Thioalkalivibrio</taxon>
    </lineage>
</organism>
<dbReference type="SUPFAM" id="SSF102114">
    <property type="entry name" value="Radical SAM enzymes"/>
    <property type="match status" value="1"/>
</dbReference>
<dbReference type="GO" id="GO:0003824">
    <property type="term" value="F:catalytic activity"/>
    <property type="evidence" value="ECO:0007669"/>
    <property type="project" value="InterPro"/>
</dbReference>
<keyword evidence="2 6" id="KW-0479">Metal-binding</keyword>
<accession>W0DKG3</accession>
<protein>
    <submittedName>
        <fullName evidence="8">Radical SAM protein</fullName>
    </submittedName>
</protein>
<dbReference type="InterPro" id="IPR040085">
    <property type="entry name" value="MJ0674-like"/>
</dbReference>
<gene>
    <name evidence="8" type="ORF">THITH_12520</name>
</gene>
<dbReference type="EMBL" id="CP007029">
    <property type="protein sequence ID" value="AHE98946.1"/>
    <property type="molecule type" value="Genomic_DNA"/>
</dbReference>
<dbReference type="PANTHER" id="PTHR43075:SF1">
    <property type="entry name" value="FORMATE LYASE ACTIVATING ENZYME, PUTATIVE (AFU_ORTHOLOGUE AFUA_2G15630)-RELATED"/>
    <property type="match status" value="1"/>
</dbReference>
<dbReference type="InterPro" id="IPR016431">
    <property type="entry name" value="Pyrv-formate_lyase-activ_prd"/>
</dbReference>
<feature type="binding site" evidence="6">
    <location>
        <position position="118"/>
    </location>
    <ligand>
        <name>[4Fe-4S] cluster</name>
        <dbReference type="ChEBI" id="CHEBI:49883"/>
        <note>4Fe-4S-S-AdoMet</note>
    </ligand>
</feature>
<feature type="binding site" evidence="6">
    <location>
        <position position="125"/>
    </location>
    <ligand>
        <name>[4Fe-4S] cluster</name>
        <dbReference type="ChEBI" id="CHEBI:49883"/>
        <note>4Fe-4S-S-AdoMet</note>
    </ligand>
</feature>
<keyword evidence="1 6" id="KW-0949">S-adenosyl-L-methionine</keyword>
<evidence type="ECO:0000256" key="1">
    <source>
        <dbReference type="ARBA" id="ARBA00022691"/>
    </source>
</evidence>
<dbReference type="InterPro" id="IPR058240">
    <property type="entry name" value="rSAM_sf"/>
</dbReference>
<keyword evidence="3" id="KW-0732">Signal</keyword>
<dbReference type="SFLD" id="SFLDS00029">
    <property type="entry name" value="Radical_SAM"/>
    <property type="match status" value="1"/>
</dbReference>
<name>W0DKG3_9GAMM</name>